<keyword evidence="2" id="KW-1185">Reference proteome</keyword>
<organism evidence="1 2">
    <name type="scientific">Modicella reniformis</name>
    <dbReference type="NCBI Taxonomy" id="1440133"/>
    <lineage>
        <taxon>Eukaryota</taxon>
        <taxon>Fungi</taxon>
        <taxon>Fungi incertae sedis</taxon>
        <taxon>Mucoromycota</taxon>
        <taxon>Mortierellomycotina</taxon>
        <taxon>Mortierellomycetes</taxon>
        <taxon>Mortierellales</taxon>
        <taxon>Mortierellaceae</taxon>
        <taxon>Modicella</taxon>
    </lineage>
</organism>
<evidence type="ECO:0000313" key="2">
    <source>
        <dbReference type="Proteomes" id="UP000749646"/>
    </source>
</evidence>
<reference evidence="1" key="1">
    <citation type="journal article" date="2020" name="Fungal Divers.">
        <title>Resolving the Mortierellaceae phylogeny through synthesis of multi-gene phylogenetics and phylogenomics.</title>
        <authorList>
            <person name="Vandepol N."/>
            <person name="Liber J."/>
            <person name="Desiro A."/>
            <person name="Na H."/>
            <person name="Kennedy M."/>
            <person name="Barry K."/>
            <person name="Grigoriev I.V."/>
            <person name="Miller A.N."/>
            <person name="O'Donnell K."/>
            <person name="Stajich J.E."/>
            <person name="Bonito G."/>
        </authorList>
    </citation>
    <scope>NUCLEOTIDE SEQUENCE</scope>
    <source>
        <strain evidence="1">MES-2147</strain>
    </source>
</reference>
<gene>
    <name evidence="1" type="ORF">BGZ65_005466</name>
</gene>
<sequence length="100" mass="11802">MKWLVHEDRMLYRDNRSVLLEAEKLMRVRQIPAKMALEELENIRQVAKVEIRLFAKALAYGCKATTLMLLLLPLLHIEEKEEEQEKRGKEEAQEVVVEEV</sequence>
<dbReference type="Proteomes" id="UP000749646">
    <property type="component" value="Unassembled WGS sequence"/>
</dbReference>
<dbReference type="AlphaFoldDB" id="A0A9P6IN05"/>
<protein>
    <submittedName>
        <fullName evidence="1">Uncharacterized protein</fullName>
    </submittedName>
</protein>
<dbReference type="EMBL" id="JAAAHW010010133">
    <property type="protein sequence ID" value="KAF9930179.1"/>
    <property type="molecule type" value="Genomic_DNA"/>
</dbReference>
<comment type="caution">
    <text evidence="1">The sequence shown here is derived from an EMBL/GenBank/DDBJ whole genome shotgun (WGS) entry which is preliminary data.</text>
</comment>
<name>A0A9P6IN05_9FUNG</name>
<proteinExistence type="predicted"/>
<accession>A0A9P6IN05</accession>
<evidence type="ECO:0000313" key="1">
    <source>
        <dbReference type="EMBL" id="KAF9930179.1"/>
    </source>
</evidence>
<dbReference type="OrthoDB" id="428577at2759"/>